<dbReference type="InterPro" id="IPR050228">
    <property type="entry name" value="Carboxylesterase_BioH"/>
</dbReference>
<dbReference type="Pfam" id="PF12697">
    <property type="entry name" value="Abhydrolase_6"/>
    <property type="match status" value="1"/>
</dbReference>
<evidence type="ECO:0000259" key="1">
    <source>
        <dbReference type="Pfam" id="PF12697"/>
    </source>
</evidence>
<keyword evidence="3" id="KW-1185">Reference proteome</keyword>
<dbReference type="PANTHER" id="PTHR43194:SF5">
    <property type="entry name" value="PIMELOYL-[ACYL-CARRIER PROTEIN] METHYL ESTER ESTERASE"/>
    <property type="match status" value="1"/>
</dbReference>
<dbReference type="PANTHER" id="PTHR43194">
    <property type="entry name" value="HYDROLASE ALPHA/BETA FOLD FAMILY"/>
    <property type="match status" value="1"/>
</dbReference>
<reference evidence="2 3" key="1">
    <citation type="submission" date="2020-06" db="EMBL/GenBank/DDBJ databases">
        <title>Nonomuraea sp. SMC257, a novel actinomycete isolated from soil.</title>
        <authorList>
            <person name="Chanama M."/>
        </authorList>
    </citation>
    <scope>NUCLEOTIDE SEQUENCE [LARGE SCALE GENOMIC DNA]</scope>
    <source>
        <strain evidence="2 3">SMC257</strain>
    </source>
</reference>
<dbReference type="InterPro" id="IPR029058">
    <property type="entry name" value="AB_hydrolase_fold"/>
</dbReference>
<proteinExistence type="predicted"/>
<dbReference type="Gene3D" id="3.40.50.1820">
    <property type="entry name" value="alpha/beta hydrolase"/>
    <property type="match status" value="1"/>
</dbReference>
<keyword evidence="2" id="KW-0378">Hydrolase</keyword>
<evidence type="ECO:0000313" key="2">
    <source>
        <dbReference type="EMBL" id="NUW32826.1"/>
    </source>
</evidence>
<dbReference type="EMBL" id="JABWGN010000005">
    <property type="protein sequence ID" value="NUW32826.1"/>
    <property type="molecule type" value="Genomic_DNA"/>
</dbReference>
<name>A0A7Y6I7F8_9ACTN</name>
<organism evidence="2 3">
    <name type="scientific">Nonomuraea montanisoli</name>
    <dbReference type="NCBI Taxonomy" id="2741721"/>
    <lineage>
        <taxon>Bacteria</taxon>
        <taxon>Bacillati</taxon>
        <taxon>Actinomycetota</taxon>
        <taxon>Actinomycetes</taxon>
        <taxon>Streptosporangiales</taxon>
        <taxon>Streptosporangiaceae</taxon>
        <taxon>Nonomuraea</taxon>
    </lineage>
</organism>
<gene>
    <name evidence="2" type="ORF">HTZ77_15490</name>
</gene>
<dbReference type="GO" id="GO:0016787">
    <property type="term" value="F:hydrolase activity"/>
    <property type="evidence" value="ECO:0007669"/>
    <property type="project" value="UniProtKB-KW"/>
</dbReference>
<evidence type="ECO:0000313" key="3">
    <source>
        <dbReference type="Proteomes" id="UP000586042"/>
    </source>
</evidence>
<dbReference type="PRINTS" id="PR00111">
    <property type="entry name" value="ABHYDROLASE"/>
</dbReference>
<feature type="domain" description="AB hydrolase-1" evidence="1">
    <location>
        <begin position="24"/>
        <end position="251"/>
    </location>
</feature>
<dbReference type="SUPFAM" id="SSF53474">
    <property type="entry name" value="alpha/beta-Hydrolases"/>
    <property type="match status" value="1"/>
</dbReference>
<dbReference type="RefSeq" id="WP_175590232.1">
    <property type="nucleotide sequence ID" value="NZ_JABWGN010000005.1"/>
</dbReference>
<dbReference type="InterPro" id="IPR000073">
    <property type="entry name" value="AB_hydrolase_1"/>
</dbReference>
<accession>A0A7Y6I7F8</accession>
<dbReference type="AlphaFoldDB" id="A0A7Y6I7F8"/>
<comment type="caution">
    <text evidence="2">The sequence shown here is derived from an EMBL/GenBank/DDBJ whole genome shotgun (WGS) entry which is preliminary data.</text>
</comment>
<dbReference type="Proteomes" id="UP000586042">
    <property type="component" value="Unassembled WGS sequence"/>
</dbReference>
<protein>
    <submittedName>
        <fullName evidence="2">Alpha/beta hydrolase</fullName>
    </submittedName>
</protein>
<sequence length="258" mass="28030">MTTKNLTVDGARIAYRTLGSGPALVLVHGTGPGSVTWDKIAERFADRNTVILPDLAGSDVAEDDGGPLTLEALTRQLAAVIEDCGQAPVNLVGHSLGAVVVLSLAATRPELVRRLLPVSGLAHTEDEYVRNTLQLWLELGDDPEIFSRFAMLAAFSRRHLNEIGRDAVEELAKGFHAHPNRMRQIDLVLRVDIRHLLPRIQTPTLVVGATRDTLVPVENALEIHAAIPGSSYAELDTGHVSRAERPDDLVKLVRDFTA</sequence>